<accession>A0ABT3T9B9</accession>
<proteinExistence type="predicted"/>
<protein>
    <recommendedName>
        <fullName evidence="3">Sulfotransferase family protein</fullName>
    </recommendedName>
</protein>
<organism evidence="1 2">
    <name type="scientific">Candidatus Marimicrobium litorale</name>
    <dbReference type="NCBI Taxonomy" id="2518991"/>
    <lineage>
        <taxon>Bacteria</taxon>
        <taxon>Pseudomonadati</taxon>
        <taxon>Pseudomonadota</taxon>
        <taxon>Gammaproteobacteria</taxon>
        <taxon>Cellvibrionales</taxon>
        <taxon>Halieaceae</taxon>
        <taxon>Marimicrobium</taxon>
    </lineage>
</organism>
<dbReference type="SUPFAM" id="SSF52540">
    <property type="entry name" value="P-loop containing nucleoside triphosphate hydrolases"/>
    <property type="match status" value="1"/>
</dbReference>
<dbReference type="InterPro" id="IPR005331">
    <property type="entry name" value="Sulfotransferase"/>
</dbReference>
<comment type="caution">
    <text evidence="1">The sequence shown here is derived from an EMBL/GenBank/DDBJ whole genome shotgun (WGS) entry which is preliminary data.</text>
</comment>
<reference evidence="1" key="1">
    <citation type="submission" date="2019-02" db="EMBL/GenBank/DDBJ databases">
        <authorList>
            <person name="Li S.-H."/>
        </authorList>
    </citation>
    <scope>NUCLEOTIDE SEQUENCE</scope>
    <source>
        <strain evidence="1">IMCC11814</strain>
    </source>
</reference>
<evidence type="ECO:0000313" key="2">
    <source>
        <dbReference type="Proteomes" id="UP001143304"/>
    </source>
</evidence>
<sequence>MPYLPELGIVFVAIPKTGTTSITRALQTISKEYGGLQLLNDYIDKPFRKKYKLDKIGDNKPGRAKHLSAIQLKFILGDEEFERCTTFSVVRNPWARMASRYFYTREDNEPAEKDKVQRGTTRRFHDMEFEAWLTRKYKRHRIGTHKNSQIIKLQDLKGNLIVDRVGKLEDVQSTLDWVSETTGSPRMEMPHVNGTRKGHYAQYYNNVTREMVAEICREDIERFGYIFDE</sequence>
<keyword evidence="2" id="KW-1185">Reference proteome</keyword>
<dbReference type="InterPro" id="IPR027417">
    <property type="entry name" value="P-loop_NTPase"/>
</dbReference>
<name>A0ABT3T9B9_9GAMM</name>
<dbReference type="Pfam" id="PF03567">
    <property type="entry name" value="Sulfotransfer_2"/>
    <property type="match status" value="1"/>
</dbReference>
<dbReference type="EMBL" id="SHNO01000001">
    <property type="protein sequence ID" value="MCX2978882.1"/>
    <property type="molecule type" value="Genomic_DNA"/>
</dbReference>
<dbReference type="Gene3D" id="3.40.50.300">
    <property type="entry name" value="P-loop containing nucleotide triphosphate hydrolases"/>
    <property type="match status" value="1"/>
</dbReference>
<evidence type="ECO:0000313" key="1">
    <source>
        <dbReference type="EMBL" id="MCX2978882.1"/>
    </source>
</evidence>
<gene>
    <name evidence="1" type="ORF">EYC82_16115</name>
</gene>
<dbReference type="Proteomes" id="UP001143304">
    <property type="component" value="Unassembled WGS sequence"/>
</dbReference>
<evidence type="ECO:0008006" key="3">
    <source>
        <dbReference type="Google" id="ProtNLM"/>
    </source>
</evidence>
<dbReference type="RefSeq" id="WP_279250578.1">
    <property type="nucleotide sequence ID" value="NZ_SHNO01000001.1"/>
</dbReference>